<organism evidence="2 3">
    <name type="scientific">Nesidiocoris tenuis</name>
    <dbReference type="NCBI Taxonomy" id="355587"/>
    <lineage>
        <taxon>Eukaryota</taxon>
        <taxon>Metazoa</taxon>
        <taxon>Ecdysozoa</taxon>
        <taxon>Arthropoda</taxon>
        <taxon>Hexapoda</taxon>
        <taxon>Insecta</taxon>
        <taxon>Pterygota</taxon>
        <taxon>Neoptera</taxon>
        <taxon>Paraneoptera</taxon>
        <taxon>Hemiptera</taxon>
        <taxon>Heteroptera</taxon>
        <taxon>Panheteroptera</taxon>
        <taxon>Cimicomorpha</taxon>
        <taxon>Miridae</taxon>
        <taxon>Dicyphina</taxon>
        <taxon>Nesidiocoris</taxon>
    </lineage>
</organism>
<keyword evidence="3" id="KW-1185">Reference proteome</keyword>
<reference evidence="2 3" key="1">
    <citation type="submission" date="2020-02" db="EMBL/GenBank/DDBJ databases">
        <authorList>
            <person name="Ferguson B K."/>
        </authorList>
    </citation>
    <scope>NUCLEOTIDE SEQUENCE [LARGE SCALE GENOMIC DNA]</scope>
</reference>
<feature type="region of interest" description="Disordered" evidence="1">
    <location>
        <begin position="1"/>
        <end position="56"/>
    </location>
</feature>
<feature type="non-terminal residue" evidence="2">
    <location>
        <position position="114"/>
    </location>
</feature>
<proteinExistence type="predicted"/>
<protein>
    <submittedName>
        <fullName evidence="2">Uncharacterized protein</fullName>
    </submittedName>
</protein>
<evidence type="ECO:0000256" key="1">
    <source>
        <dbReference type="SAM" id="MobiDB-lite"/>
    </source>
</evidence>
<evidence type="ECO:0000313" key="2">
    <source>
        <dbReference type="EMBL" id="CAA9999171.1"/>
    </source>
</evidence>
<dbReference type="EMBL" id="CADCXU010008323">
    <property type="protein sequence ID" value="CAA9999171.1"/>
    <property type="molecule type" value="Genomic_DNA"/>
</dbReference>
<dbReference type="Proteomes" id="UP000479000">
    <property type="component" value="Unassembled WGS sequence"/>
</dbReference>
<evidence type="ECO:0000313" key="3">
    <source>
        <dbReference type="Proteomes" id="UP000479000"/>
    </source>
</evidence>
<gene>
    <name evidence="2" type="ORF">NTEN_LOCUS5454</name>
</gene>
<accession>A0A6H5G8K9</accession>
<sequence length="114" mass="13165">MLRPVPVGSWKPPLQGWSQSPHHLQDTNKFHLNPQPLHAPASRPKPLSITHRQPSTRRENLIYQTHPLGSIPTHALSPFFKPAGEKVRKIILFRDYKRRRLARIYEAILGLSNE</sequence>
<name>A0A6H5G8K9_9HEMI</name>
<dbReference type="AlphaFoldDB" id="A0A6H5G8K9"/>